<evidence type="ECO:0000313" key="2">
    <source>
        <dbReference type="EMBL" id="MBH8577728.1"/>
    </source>
</evidence>
<accession>A0A8J7IDK8</accession>
<feature type="domain" description="Aminoglycoside phosphotransferase" evidence="1">
    <location>
        <begin position="313"/>
        <end position="387"/>
    </location>
</feature>
<keyword evidence="3" id="KW-1185">Reference proteome</keyword>
<dbReference type="RefSeq" id="WP_214436418.1">
    <property type="nucleotide sequence ID" value="NZ_CAWPUQ010000227.1"/>
</dbReference>
<dbReference type="AlphaFoldDB" id="A0A8J7IDK8"/>
<dbReference type="Pfam" id="PF01636">
    <property type="entry name" value="APH"/>
    <property type="match status" value="1"/>
</dbReference>
<reference evidence="2 3" key="1">
    <citation type="journal article" date="2021" name="Int. J. Syst. Evol. Microbiol.">
        <title>Amazonocrinis nigriterrae gen. nov., sp. nov., Atlanticothrix silvestris gen. nov., sp. nov. and Dendronalium phyllosphericum gen. nov., sp. nov., nostocacean cyanobacteria from Brazilian environments.</title>
        <authorList>
            <person name="Alvarenga D.O."/>
            <person name="Andreote A.P.D."/>
            <person name="Branco L.H.Z."/>
            <person name="Delbaje E."/>
            <person name="Cruz R.B."/>
            <person name="Varani A.M."/>
            <person name="Fiore M.F."/>
        </authorList>
    </citation>
    <scope>NUCLEOTIDE SEQUENCE [LARGE SCALE GENOMIC DNA]</scope>
    <source>
        <strain evidence="2 3">CENA369</strain>
    </source>
</reference>
<organism evidence="2 3">
    <name type="scientific">Dendronalium phyllosphericum CENA369</name>
    <dbReference type="NCBI Taxonomy" id="1725256"/>
    <lineage>
        <taxon>Bacteria</taxon>
        <taxon>Bacillati</taxon>
        <taxon>Cyanobacteriota</taxon>
        <taxon>Cyanophyceae</taxon>
        <taxon>Nostocales</taxon>
        <taxon>Nostocaceae</taxon>
        <taxon>Dendronalium</taxon>
        <taxon>Dendronalium phyllosphericum</taxon>
    </lineage>
</organism>
<name>A0A8J7IDK8_9NOST</name>
<sequence length="465" mass="53995">MSQVVVVHLANFHFDYYSIIPHETKPQVLILCDKNGCSLPWLVPYEHHFGVVNHINQAIATQLGCNVTVLKCFYEDYSLEAKIGCRVYAMENHSCQWTPPKNSRWIGFEELDSLKFVIPKLRQVLNSWFAEISSDNIPKMRVPWAQVGWFDRAIAWINLQLNFIGFDITAPIQQFKSQTRSCLLKISTKNGDIYFKATFGVFVNETILTKSIAEFYPQHLPELLVVDTQKSWMLMRDFRGKHLGKTQDIFYWQKALNLFAKMQIQAVAQVEQLLAIGFPDRRTEQIINQIEPLFADNSAILIPQNAPRLSVDEIETLRSLIPQLRVMCYELAMCGIPQTLVHGDFHCENVILTDERFIYFDWSDGALSHPFFDAVFFLQDITQQLPDIIDIQVSLRNAYLEPWTVYMPIEQLISVFAKAEPLAYLYYAVVSYEITQSLEVSHRWEMEEAVPYWLKKLLSCIQEIE</sequence>
<comment type="caution">
    <text evidence="2">The sequence shown here is derived from an EMBL/GenBank/DDBJ whole genome shotgun (WGS) entry which is preliminary data.</text>
</comment>
<dbReference type="InterPro" id="IPR011009">
    <property type="entry name" value="Kinase-like_dom_sf"/>
</dbReference>
<dbReference type="EMBL" id="JAECZA010000291">
    <property type="protein sequence ID" value="MBH8577728.1"/>
    <property type="molecule type" value="Genomic_DNA"/>
</dbReference>
<dbReference type="Gene3D" id="3.90.1200.10">
    <property type="match status" value="1"/>
</dbReference>
<dbReference type="InterPro" id="IPR002575">
    <property type="entry name" value="Aminoglycoside_PTrfase"/>
</dbReference>
<dbReference type="Proteomes" id="UP000662314">
    <property type="component" value="Unassembled WGS sequence"/>
</dbReference>
<evidence type="ECO:0000313" key="3">
    <source>
        <dbReference type="Proteomes" id="UP000662314"/>
    </source>
</evidence>
<dbReference type="SUPFAM" id="SSF56112">
    <property type="entry name" value="Protein kinase-like (PK-like)"/>
    <property type="match status" value="1"/>
</dbReference>
<protein>
    <submittedName>
        <fullName evidence="2">Phosphotransferase</fullName>
    </submittedName>
</protein>
<gene>
    <name evidence="2" type="ORF">I8752_33145</name>
</gene>
<proteinExistence type="predicted"/>
<evidence type="ECO:0000259" key="1">
    <source>
        <dbReference type="Pfam" id="PF01636"/>
    </source>
</evidence>